<protein>
    <submittedName>
        <fullName evidence="2">GNAT superfamily N-acetyltransferase</fullName>
    </submittedName>
</protein>
<dbReference type="GO" id="GO:0016747">
    <property type="term" value="F:acyltransferase activity, transferring groups other than amino-acyl groups"/>
    <property type="evidence" value="ECO:0007669"/>
    <property type="project" value="InterPro"/>
</dbReference>
<dbReference type="InterPro" id="IPR016181">
    <property type="entry name" value="Acyl_CoA_acyltransferase"/>
</dbReference>
<gene>
    <name evidence="2" type="ORF">H4683_001251</name>
</gene>
<proteinExistence type="predicted"/>
<dbReference type="SUPFAM" id="SSF55729">
    <property type="entry name" value="Acyl-CoA N-acyltransferases (Nat)"/>
    <property type="match status" value="1"/>
</dbReference>
<dbReference type="CDD" id="cd04301">
    <property type="entry name" value="NAT_SF"/>
    <property type="match status" value="1"/>
</dbReference>
<dbReference type="Gene3D" id="3.40.630.30">
    <property type="match status" value="1"/>
</dbReference>
<comment type="caution">
    <text evidence="2">The sequence shown here is derived from an EMBL/GenBank/DDBJ whole genome shotgun (WGS) entry which is preliminary data.</text>
</comment>
<dbReference type="PROSITE" id="PS51186">
    <property type="entry name" value="GNAT"/>
    <property type="match status" value="1"/>
</dbReference>
<feature type="domain" description="N-acetyltransferase" evidence="1">
    <location>
        <begin position="6"/>
        <end position="145"/>
    </location>
</feature>
<dbReference type="InterPro" id="IPR000182">
    <property type="entry name" value="GNAT_dom"/>
</dbReference>
<evidence type="ECO:0000259" key="1">
    <source>
        <dbReference type="PROSITE" id="PS51186"/>
    </source>
</evidence>
<dbReference type="Pfam" id="PF00583">
    <property type="entry name" value="Acetyltransf_1"/>
    <property type="match status" value="1"/>
</dbReference>
<reference evidence="2" key="1">
    <citation type="submission" date="2020-10" db="EMBL/GenBank/DDBJ databases">
        <title>Genomic Encyclopedia of Type Strains, Phase IV (KMG-IV): sequencing the most valuable type-strain genomes for metagenomic binning, comparative biology and taxonomic classification.</title>
        <authorList>
            <person name="Goeker M."/>
        </authorList>
    </citation>
    <scope>NUCLEOTIDE SEQUENCE</scope>
    <source>
        <strain evidence="2">DSM 13886</strain>
    </source>
</reference>
<evidence type="ECO:0000313" key="3">
    <source>
        <dbReference type="Proteomes" id="UP000658225"/>
    </source>
</evidence>
<evidence type="ECO:0000313" key="2">
    <source>
        <dbReference type="EMBL" id="MBE1554176.1"/>
    </source>
</evidence>
<dbReference type="AlphaFoldDB" id="A0A927R2Q1"/>
<dbReference type="Proteomes" id="UP000658225">
    <property type="component" value="Unassembled WGS sequence"/>
</dbReference>
<keyword evidence="3" id="KW-1185">Reference proteome</keyword>
<organism evidence="2 3">
    <name type="scientific">Sporosarcina limicola</name>
    <dbReference type="NCBI Taxonomy" id="34101"/>
    <lineage>
        <taxon>Bacteria</taxon>
        <taxon>Bacillati</taxon>
        <taxon>Bacillota</taxon>
        <taxon>Bacilli</taxon>
        <taxon>Bacillales</taxon>
        <taxon>Caryophanaceae</taxon>
        <taxon>Sporosarcina</taxon>
    </lineage>
</organism>
<accession>A0A927R2Q1</accession>
<dbReference type="RefSeq" id="WP_192597978.1">
    <property type="nucleotide sequence ID" value="NZ_JADBEL010000005.1"/>
</dbReference>
<sequence>MVNSAEKILELTTTEQWKEAFPVMHQLRIDLAEEAYLDLLNEMKKEGYRLFALFAEDQIVALAGLIIRVNLYSERHVYLYDLVTDASHRSLGYGEKLLDYIHNWARENGAGYVALESATHRIDAHRFYEDKFNYDKWCFSFRKKL</sequence>
<name>A0A927R2Q1_9BACL</name>
<dbReference type="EMBL" id="JADBEL010000005">
    <property type="protein sequence ID" value="MBE1554176.1"/>
    <property type="molecule type" value="Genomic_DNA"/>
</dbReference>